<proteinExistence type="predicted"/>
<name>A0A1G6T423_9MICO</name>
<dbReference type="AlphaFoldDB" id="A0A1G6T423"/>
<dbReference type="RefSeq" id="WP_093184558.1">
    <property type="nucleotide sequence ID" value="NZ_FMYH01000006.1"/>
</dbReference>
<dbReference type="STRING" id="1814289.SAMN05216410_3013"/>
<organism evidence="1 2">
    <name type="scientific">Sanguibacter gelidistatuariae</name>
    <dbReference type="NCBI Taxonomy" id="1814289"/>
    <lineage>
        <taxon>Bacteria</taxon>
        <taxon>Bacillati</taxon>
        <taxon>Actinomycetota</taxon>
        <taxon>Actinomycetes</taxon>
        <taxon>Micrococcales</taxon>
        <taxon>Sanguibacteraceae</taxon>
        <taxon>Sanguibacter</taxon>
    </lineage>
</organism>
<accession>A0A1G6T423</accession>
<evidence type="ECO:0000313" key="2">
    <source>
        <dbReference type="Proteomes" id="UP000199039"/>
    </source>
</evidence>
<protein>
    <submittedName>
        <fullName evidence="1">Uncharacterized protein</fullName>
    </submittedName>
</protein>
<gene>
    <name evidence="1" type="ORF">SAMN05216410_3013</name>
</gene>
<keyword evidence="2" id="KW-1185">Reference proteome</keyword>
<dbReference type="EMBL" id="FMYH01000006">
    <property type="protein sequence ID" value="SDD23751.1"/>
    <property type="molecule type" value="Genomic_DNA"/>
</dbReference>
<sequence length="177" mass="19227">MPEARQSFDPAYVSPREAAFDLLLEDGALTFGQIDVVIDQIQDTADDADPGRLRLVMGTSVVIEMLERVGDVEQTEAIHKLARLVIEAKDIECDRSLAEPAEALDFPDDDGVVIEEDVDELPMAGLGQPALDRLVAGAFEADNVRAGWIRALRDELPLSELMSHGGRGAFIISLADL</sequence>
<evidence type="ECO:0000313" key="1">
    <source>
        <dbReference type="EMBL" id="SDD23751.1"/>
    </source>
</evidence>
<reference evidence="1 2" key="1">
    <citation type="submission" date="2016-09" db="EMBL/GenBank/DDBJ databases">
        <authorList>
            <person name="Capua I."/>
            <person name="De Benedictis P."/>
            <person name="Joannis T."/>
            <person name="Lombin L.H."/>
            <person name="Cattoli G."/>
        </authorList>
    </citation>
    <scope>NUCLEOTIDE SEQUENCE [LARGE SCALE GENOMIC DNA]</scope>
    <source>
        <strain evidence="1 2">ISLP-3</strain>
    </source>
</reference>
<dbReference type="Proteomes" id="UP000199039">
    <property type="component" value="Unassembled WGS sequence"/>
</dbReference>